<sequence length="539" mass="57326">MTLSSTDYALLAQDSYQDPVLNKPKILGGATYEAIDVADNPRTGFQATAYRRVDTGEIVIAYRGTEFDREPIHDGGVDAGMVLTGLNAQTPDSVAFTERVLERAKIDANLHHRPLQVTVTGHSLGGTLAEINAAKFGLKGETFNAYGAAGLLQGVPAGGNQVIDHVRAGDIVSAASTHFGEVRIYAAQQDIDTLSKAGYRDDSGILSPRNPIKATDFDAHAIDNFVPDSKLLGQSIISPESQARYRAHEGMIDRYRDDVMDVRKVLSARWEVPKEVVEGAAALGHEVADDLATAGRAVGRAAHEVADAAKRTGREVADDVATAGRAVGHAAHEVADAAKRAGHEVVDGVTTAGRAVGHAAHEVADAAKRAGHEIANDVSEVGHAIGNKASGAWNTITHPGSWFQDKEPPARVDHPDHPGHALFQQARAGVERLDAEHQRGSDESSKRLAASLTAAARQEGMQRIDHVTLNGDASRTYAVQGDAGSPFKQIAEVNTQRAINTPVEQSTQAWQQANEQQTRAAMQAKEAQQTPQPPTLAPP</sequence>
<evidence type="ECO:0000313" key="4">
    <source>
        <dbReference type="Proteomes" id="UP001056681"/>
    </source>
</evidence>
<feature type="domain" description="X-Tfes XVIPCD" evidence="2">
    <location>
        <begin position="413"/>
        <end position="512"/>
    </location>
</feature>
<dbReference type="SUPFAM" id="SSF53474">
    <property type="entry name" value="alpha/beta-Hydrolases"/>
    <property type="match status" value="1"/>
</dbReference>
<dbReference type="InterPro" id="IPR046519">
    <property type="entry name" value="X-Tfes_XVIPCD"/>
</dbReference>
<dbReference type="Pfam" id="PF26363">
    <property type="entry name" value="Phospholipase-like"/>
    <property type="match status" value="1"/>
</dbReference>
<evidence type="ECO:0000259" key="2">
    <source>
        <dbReference type="Pfam" id="PF20410"/>
    </source>
</evidence>
<protein>
    <recommendedName>
        <fullName evidence="2">X-Tfes XVIPCD domain-containing protein</fullName>
    </recommendedName>
</protein>
<keyword evidence="4" id="KW-1185">Reference proteome</keyword>
<reference evidence="3" key="1">
    <citation type="submission" date="2020-10" db="EMBL/GenBank/DDBJ databases">
        <title>Whole-genome sequence of Luteibacter sp. EIF3.</title>
        <authorList>
            <person name="Friedrich I."/>
            <person name="Hertel R."/>
            <person name="Daniel R."/>
        </authorList>
    </citation>
    <scope>NUCLEOTIDE SEQUENCE</scope>
    <source>
        <strain evidence="3">EIF3</strain>
    </source>
</reference>
<feature type="compositionally biased region" description="Polar residues" evidence="1">
    <location>
        <begin position="498"/>
        <end position="520"/>
    </location>
</feature>
<name>A0ABY4T9V9_9GAMM</name>
<evidence type="ECO:0000313" key="3">
    <source>
        <dbReference type="EMBL" id="URL59521.1"/>
    </source>
</evidence>
<dbReference type="Gene3D" id="1.20.120.20">
    <property type="entry name" value="Apolipoprotein"/>
    <property type="match status" value="1"/>
</dbReference>
<evidence type="ECO:0000256" key="1">
    <source>
        <dbReference type="SAM" id="MobiDB-lite"/>
    </source>
</evidence>
<dbReference type="Proteomes" id="UP001056681">
    <property type="component" value="Chromosome"/>
</dbReference>
<dbReference type="Gene3D" id="3.40.50.1820">
    <property type="entry name" value="alpha/beta hydrolase"/>
    <property type="match status" value="1"/>
</dbReference>
<dbReference type="InterPro" id="IPR029058">
    <property type="entry name" value="AB_hydrolase_fold"/>
</dbReference>
<dbReference type="RefSeq" id="WP_250340054.1">
    <property type="nucleotide sequence ID" value="NZ_CP063231.1"/>
</dbReference>
<proteinExistence type="predicted"/>
<accession>A0ABY4T9V9</accession>
<organism evidence="3 4">
    <name type="scientific">Luteibacter flocculans</name>
    <dbReference type="NCBI Taxonomy" id="2780091"/>
    <lineage>
        <taxon>Bacteria</taxon>
        <taxon>Pseudomonadati</taxon>
        <taxon>Pseudomonadota</taxon>
        <taxon>Gammaproteobacteria</taxon>
        <taxon>Lysobacterales</taxon>
        <taxon>Rhodanobacteraceae</taxon>
        <taxon>Luteibacter</taxon>
    </lineage>
</organism>
<dbReference type="Pfam" id="PF20410">
    <property type="entry name" value="X-Tfes_XVIPCD"/>
    <property type="match status" value="1"/>
</dbReference>
<dbReference type="EMBL" id="CP063231">
    <property type="protein sequence ID" value="URL59521.1"/>
    <property type="molecule type" value="Genomic_DNA"/>
</dbReference>
<feature type="region of interest" description="Disordered" evidence="1">
    <location>
        <begin position="498"/>
        <end position="539"/>
    </location>
</feature>
<gene>
    <name evidence="3" type="ORF">IM816_05295</name>
</gene>